<dbReference type="InterPro" id="IPR004254">
    <property type="entry name" value="AdipoR/HlyIII-related"/>
</dbReference>
<comment type="similarity">
    <text evidence="2">Belongs to the ADIPOR family.</text>
</comment>
<accession>A0A8E2FBV1</accession>
<evidence type="ECO:0000313" key="8">
    <source>
        <dbReference type="EMBL" id="OCL14139.1"/>
    </source>
</evidence>
<dbReference type="AlphaFoldDB" id="A0A8E2FBV1"/>
<feature type="transmembrane region" description="Helical" evidence="7">
    <location>
        <begin position="161"/>
        <end position="180"/>
    </location>
</feature>
<keyword evidence="6" id="KW-0862">Zinc</keyword>
<sequence length="264" mass="30191">HYIETGYRRTSGSIRKCIHSWTYLHNESVNIHSHLFGSILFLTIPIYVFRTQISPRFAVATAADIKVCSIYFLGVSICFLFSAVYHTITNHSHEYSRLGLELDYQGIILLMWGATVPLIYYGFKCDPLHQKLYWFLLSAFAMACSVMTFQPRFRDAHLQRAIVFGCLALSTALPVLHSIMKYGVKIQFKRMGLVWVIVTLALNALGAGAYAIHYPEKWFPRRFDIFGASHQILHIMVVLAGLAHTIAILQAFDFLHNHRDTCML</sequence>
<feature type="transmembrane region" description="Helical" evidence="7">
    <location>
        <begin position="70"/>
        <end position="88"/>
    </location>
</feature>
<dbReference type="EMBL" id="KV748612">
    <property type="protein sequence ID" value="OCL14139.1"/>
    <property type="molecule type" value="Genomic_DNA"/>
</dbReference>
<keyword evidence="6" id="KW-0479">Metal-binding</keyword>
<protein>
    <submittedName>
        <fullName evidence="8">Hemolysin-III channel protein-like protein Izh2</fullName>
    </submittedName>
</protein>
<comment type="subcellular location">
    <subcellularLocation>
        <location evidence="1">Membrane</location>
        <topology evidence="1">Multi-pass membrane protein</topology>
    </subcellularLocation>
</comment>
<dbReference type="Proteomes" id="UP000250140">
    <property type="component" value="Unassembled WGS sequence"/>
</dbReference>
<feature type="non-terminal residue" evidence="8">
    <location>
        <position position="1"/>
    </location>
</feature>
<dbReference type="GO" id="GO:0016020">
    <property type="term" value="C:membrane"/>
    <property type="evidence" value="ECO:0007669"/>
    <property type="project" value="UniProtKB-SubCell"/>
</dbReference>
<dbReference type="GO" id="GO:0006882">
    <property type="term" value="P:intracellular zinc ion homeostasis"/>
    <property type="evidence" value="ECO:0007669"/>
    <property type="project" value="TreeGrafter"/>
</dbReference>
<evidence type="ECO:0000256" key="3">
    <source>
        <dbReference type="ARBA" id="ARBA00022692"/>
    </source>
</evidence>
<keyword evidence="4 7" id="KW-1133">Transmembrane helix</keyword>
<reference evidence="8 9" key="1">
    <citation type="journal article" date="2016" name="Nat. Commun.">
        <title>Ectomycorrhizal ecology is imprinted in the genome of the dominant symbiotic fungus Cenococcum geophilum.</title>
        <authorList>
            <consortium name="DOE Joint Genome Institute"/>
            <person name="Peter M."/>
            <person name="Kohler A."/>
            <person name="Ohm R.A."/>
            <person name="Kuo A."/>
            <person name="Krutzmann J."/>
            <person name="Morin E."/>
            <person name="Arend M."/>
            <person name="Barry K.W."/>
            <person name="Binder M."/>
            <person name="Choi C."/>
            <person name="Clum A."/>
            <person name="Copeland A."/>
            <person name="Grisel N."/>
            <person name="Haridas S."/>
            <person name="Kipfer T."/>
            <person name="LaButti K."/>
            <person name="Lindquist E."/>
            <person name="Lipzen A."/>
            <person name="Maire R."/>
            <person name="Meier B."/>
            <person name="Mihaltcheva S."/>
            <person name="Molinier V."/>
            <person name="Murat C."/>
            <person name="Poggeler S."/>
            <person name="Quandt C.A."/>
            <person name="Sperisen C."/>
            <person name="Tritt A."/>
            <person name="Tisserant E."/>
            <person name="Crous P.W."/>
            <person name="Henrissat B."/>
            <person name="Nehls U."/>
            <person name="Egli S."/>
            <person name="Spatafora J.W."/>
            <person name="Grigoriev I.V."/>
            <person name="Martin F.M."/>
        </authorList>
    </citation>
    <scope>NUCLEOTIDE SEQUENCE [LARGE SCALE GENOMIC DNA]</scope>
    <source>
        <strain evidence="8 9">CBS 207.34</strain>
    </source>
</reference>
<feature type="binding site" evidence="6">
    <location>
        <position position="234"/>
    </location>
    <ligand>
        <name>Zn(2+)</name>
        <dbReference type="ChEBI" id="CHEBI:29105"/>
    </ligand>
</feature>
<keyword evidence="3 7" id="KW-0812">Transmembrane</keyword>
<feature type="binding site" evidence="6">
    <location>
        <position position="86"/>
    </location>
    <ligand>
        <name>Zn(2+)</name>
        <dbReference type="ChEBI" id="CHEBI:29105"/>
    </ligand>
</feature>
<evidence type="ECO:0000256" key="5">
    <source>
        <dbReference type="ARBA" id="ARBA00023136"/>
    </source>
</evidence>
<dbReference type="PANTHER" id="PTHR20855">
    <property type="entry name" value="ADIPOR/PROGESTIN RECEPTOR-RELATED"/>
    <property type="match status" value="1"/>
</dbReference>
<name>A0A8E2FBV1_9PEZI</name>
<dbReference type="Pfam" id="PF03006">
    <property type="entry name" value="HlyIII"/>
    <property type="match status" value="1"/>
</dbReference>
<organism evidence="8 9">
    <name type="scientific">Glonium stellatum</name>
    <dbReference type="NCBI Taxonomy" id="574774"/>
    <lineage>
        <taxon>Eukaryota</taxon>
        <taxon>Fungi</taxon>
        <taxon>Dikarya</taxon>
        <taxon>Ascomycota</taxon>
        <taxon>Pezizomycotina</taxon>
        <taxon>Dothideomycetes</taxon>
        <taxon>Pleosporomycetidae</taxon>
        <taxon>Gloniales</taxon>
        <taxon>Gloniaceae</taxon>
        <taxon>Glonium</taxon>
    </lineage>
</organism>
<feature type="binding site" evidence="6">
    <location>
        <position position="230"/>
    </location>
    <ligand>
        <name>Zn(2+)</name>
        <dbReference type="ChEBI" id="CHEBI:29105"/>
    </ligand>
</feature>
<keyword evidence="5 7" id="KW-0472">Membrane</keyword>
<dbReference type="GO" id="GO:0046872">
    <property type="term" value="F:metal ion binding"/>
    <property type="evidence" value="ECO:0007669"/>
    <property type="project" value="UniProtKB-KW"/>
</dbReference>
<dbReference type="PANTHER" id="PTHR20855:SF52">
    <property type="entry name" value="ADIPONECTIN RECEPTOR PROTEIN"/>
    <property type="match status" value="1"/>
</dbReference>
<evidence type="ECO:0000256" key="1">
    <source>
        <dbReference type="ARBA" id="ARBA00004141"/>
    </source>
</evidence>
<evidence type="ECO:0000256" key="2">
    <source>
        <dbReference type="ARBA" id="ARBA00007018"/>
    </source>
</evidence>
<evidence type="ECO:0000256" key="4">
    <source>
        <dbReference type="ARBA" id="ARBA00022989"/>
    </source>
</evidence>
<evidence type="ECO:0000256" key="7">
    <source>
        <dbReference type="SAM" id="Phobius"/>
    </source>
</evidence>
<feature type="transmembrane region" description="Helical" evidence="7">
    <location>
        <begin position="132"/>
        <end position="149"/>
    </location>
</feature>
<dbReference type="OrthoDB" id="529367at2759"/>
<feature type="transmembrane region" description="Helical" evidence="7">
    <location>
        <begin position="232"/>
        <end position="255"/>
    </location>
</feature>
<dbReference type="GO" id="GO:0038023">
    <property type="term" value="F:signaling receptor activity"/>
    <property type="evidence" value="ECO:0007669"/>
    <property type="project" value="TreeGrafter"/>
</dbReference>
<proteinExistence type="inferred from homology"/>
<keyword evidence="9" id="KW-1185">Reference proteome</keyword>
<evidence type="ECO:0000313" key="9">
    <source>
        <dbReference type="Proteomes" id="UP000250140"/>
    </source>
</evidence>
<feature type="transmembrane region" description="Helical" evidence="7">
    <location>
        <begin position="192"/>
        <end position="212"/>
    </location>
</feature>
<gene>
    <name evidence="8" type="ORF">AOQ84DRAFT_281703</name>
</gene>
<evidence type="ECO:0000256" key="6">
    <source>
        <dbReference type="PIRSR" id="PIRSR604254-1"/>
    </source>
</evidence>
<feature type="transmembrane region" description="Helical" evidence="7">
    <location>
        <begin position="104"/>
        <end position="123"/>
    </location>
</feature>